<evidence type="ECO:0000313" key="1">
    <source>
        <dbReference type="EMBL" id="WZE63429.1"/>
    </source>
</evidence>
<evidence type="ECO:0008006" key="2">
    <source>
        <dbReference type="Google" id="ProtNLM"/>
    </source>
</evidence>
<proteinExistence type="predicted"/>
<protein>
    <recommendedName>
        <fullName evidence="2">Head-to-tail stopper</fullName>
    </recommendedName>
</protein>
<name>A0AAU6R595_9CAUD</name>
<dbReference type="EMBL" id="OR756649">
    <property type="protein sequence ID" value="WZE63429.1"/>
    <property type="molecule type" value="Genomic_DNA"/>
</dbReference>
<accession>A0AAU6R595</accession>
<organism evidence="1">
    <name type="scientific">Micrococcus phage Kurnik</name>
    <dbReference type="NCBI Taxonomy" id="3092208"/>
    <lineage>
        <taxon>Viruses</taxon>
        <taxon>Duplodnaviria</taxon>
        <taxon>Heunggongvirae</taxon>
        <taxon>Uroviricota</taxon>
        <taxon>Caudoviricetes</taxon>
    </lineage>
</organism>
<reference evidence="1" key="1">
    <citation type="submission" date="2023-10" db="EMBL/GenBank/DDBJ databases">
        <title>Two new lytic phages for Micrococcus sp. strain 1402.</title>
        <authorList>
            <person name="Petrzik K."/>
        </authorList>
    </citation>
    <scope>NUCLEOTIDE SEQUENCE</scope>
</reference>
<sequence length="105" mass="11528">MDSESAEKILRETVPENEKLIQSITEELLTTLDVYTVAGGNELTTDPYIGTPVYVGDGVDDVSSRTGRTLHSLPRGQFVTAYGVIYFTLDNGVKLKLTLTEEKDS</sequence>